<sequence>MMWRLPRDTTRSSEYVGFPWKCPPSEREICKALTAQYRSTYRCDFMGNDLINNAEKRPLYNRCEVPTDTEMRDNYRPPKQKPELLGNHSHSTNPNVACHGIVPTVVQRHILTQQKRSHLTNYDRFCGKRANDVTCVMKSLLPQELQQIHRTLPAEEKEAVKTLLSKDARPSPSSREKVDKLPAVVLNSCSPDILSELSSAGGRNTDNRGEKVKEDLSAQRKVGVSESRKEQPEWLVRELLKQNRRRHSVTLGDKAEIMRQRHSIDSARGLGSLEHSDSMNCLIDETISLDSLQKLKQAFEVLRKLNLFKNTLYLFLGDLTVFFFVKEFETGGLRSIDAKNFARIVKKSLGLPMTSNAQIQGLFKKIDYSGRGKISWGEFCTHMVQQYKEKQETVRRSKQVAFTLPATLKTLSHGVPIVNIHSTHDGNVVTVREDGVVYQWSPELKRLRTKHMFSEGPANRKSKWASDFTVMAEYNKLMIATGDREIQLYELSTLEPYCQINALDTVPLTLDYGCTGPDKCCFLYGDTEGCVTIILISSVGDTLRLWNKLPKIENIPNIAIDHAVLSPNVTFVRWRVHQDWVTKAKYFQGFQAVVSSSNEESASLVMGCVLPLTDAEQQLSKIREACYEGKTKKVQLSWTPQVRASCDQTVFTIYKGVKTFDLCQKHSLLVTGGMDRHIRMWNPHFSGKPTGILKGHSAPIVYLCIFSEGSQIFSVSIDNTVKIWDIQDQCCLITAEPKASGIHGDISACLYSSAMRSLYIAADCMAVLSLKIRPQFHSRLSVSHNEPVMCCGYSEEFRQVVSCTEGSVMKVWDFDTGRQIFEFGGSYDLSVTTCMMFDPKGRRLLTGGRDGCLRIWNFNNGQCLKTLKKEGECQEVCDCIFLKVHRNLYAMSVGRDRKIDIYSDTPEDLHHVQRPQPSWQDDLVINEQKTVLAITLRKDVRADQNNKYFNGLRLQTNGHKEDILCVAQCLPSLLATGSYDGEIIVWSVVSGRIQCRFVSPLPAQHQNVDGLDTSVPSIIFLTNSKLKHFSSSTALLSSGATGRINLWSVLGGGRLVGSFEASRFQEKVLKLAKTEKDTLVYAADRIGYIYVYNMEKFVPGQKPPRLENFWRAHTSRITGLQIVDVDQVVLTSSTDYTVRLWSAHGEFIGTFGQSEIWSVHTPSSWRHPAVPYEVLIDPLSLPDHEILNVKTHLSDAIHPEKAETQREELKLGLSTPLPGCCPTSRASGARWPAAGSSSASYTLTFLPAAQEKAPRLLTGFFFKFPIEVNKMQKNASQDDMHVIHNNQLDLREIVFVLQSQSNSHHVRQAERRRADLLKQAHSLTENPPVISLLHSLSDNEGDWSILPLLPHLSHSFSKNSSWIVFLEEETNVRMTKLVQVLAKFDKNKEWFLGKPLHDEESTIIHHYAFAENPSIFKYPDFAAAWALSIPLVVRLANKVKDEPLKSDFTIDLKHEVALYIWDNGNGPPLTAVPELCTELEDSPQTHHCATTLSSKPPLCGEPVNKEDIFVAVKTCRKFHSERVPVIKKTWEKDALFLEYYSDHADPSIPTINIGVPNTERGHCGKTFAILQRFLSGSVPNTKWLLVVDDDTLISLPRLQVLLSCYNPSEPVCLGERYGYGLSQGGYSYITGGGGMVFSREAVVRLLDSGCKCYSNDAPDDMVLGMCLNALGLPVTHSPLFHQARPEDYARDFLAHQVPISFHKHWNIDPVAVFNKWLKDDLMAKASDGLNKSAKTEL</sequence>
<organism evidence="1 2">
    <name type="scientific">Scortum barcoo</name>
    <name type="common">barcoo grunter</name>
    <dbReference type="NCBI Taxonomy" id="214431"/>
    <lineage>
        <taxon>Eukaryota</taxon>
        <taxon>Metazoa</taxon>
        <taxon>Chordata</taxon>
        <taxon>Craniata</taxon>
        <taxon>Vertebrata</taxon>
        <taxon>Euteleostomi</taxon>
        <taxon>Actinopterygii</taxon>
        <taxon>Neopterygii</taxon>
        <taxon>Teleostei</taxon>
        <taxon>Neoteleostei</taxon>
        <taxon>Acanthomorphata</taxon>
        <taxon>Eupercaria</taxon>
        <taxon>Centrarchiformes</taxon>
        <taxon>Terapontoidei</taxon>
        <taxon>Terapontidae</taxon>
        <taxon>Scortum</taxon>
    </lineage>
</organism>
<accession>A0ACB8VF10</accession>
<dbReference type="Proteomes" id="UP000831701">
    <property type="component" value="Chromosome 22"/>
</dbReference>
<protein>
    <submittedName>
        <fullName evidence="1">Uncharacterized protein</fullName>
    </submittedName>
</protein>
<proteinExistence type="predicted"/>
<reference evidence="1" key="1">
    <citation type="submission" date="2022-04" db="EMBL/GenBank/DDBJ databases">
        <title>Jade perch genome.</title>
        <authorList>
            <person name="Chao B."/>
        </authorList>
    </citation>
    <scope>NUCLEOTIDE SEQUENCE</scope>
    <source>
        <strain evidence="1">CB-2022</strain>
    </source>
</reference>
<dbReference type="EMBL" id="CM041552">
    <property type="protein sequence ID" value="KAI3354106.1"/>
    <property type="molecule type" value="Genomic_DNA"/>
</dbReference>
<keyword evidence="2" id="KW-1185">Reference proteome</keyword>
<name>A0ACB8VF10_9TELE</name>
<gene>
    <name evidence="1" type="ORF">L3Q82_018652</name>
</gene>
<evidence type="ECO:0000313" key="2">
    <source>
        <dbReference type="Proteomes" id="UP000831701"/>
    </source>
</evidence>
<evidence type="ECO:0000313" key="1">
    <source>
        <dbReference type="EMBL" id="KAI3354106.1"/>
    </source>
</evidence>
<comment type="caution">
    <text evidence="1">The sequence shown here is derived from an EMBL/GenBank/DDBJ whole genome shotgun (WGS) entry which is preliminary data.</text>
</comment>